<dbReference type="Proteomes" id="UP000887578">
    <property type="component" value="Unplaced"/>
</dbReference>
<dbReference type="GO" id="GO:0016779">
    <property type="term" value="F:nucleotidyltransferase activity"/>
    <property type="evidence" value="ECO:0007669"/>
    <property type="project" value="UniProtKB-KW"/>
</dbReference>
<evidence type="ECO:0000313" key="5">
    <source>
        <dbReference type="Proteomes" id="UP000887578"/>
    </source>
</evidence>
<dbReference type="PANTHER" id="PTHR37984:SF5">
    <property type="entry name" value="PROTEIN NYNRIN-LIKE"/>
    <property type="match status" value="1"/>
</dbReference>
<reference evidence="6" key="1">
    <citation type="submission" date="2022-11" db="UniProtKB">
        <authorList>
            <consortium name="WormBaseParasite"/>
        </authorList>
    </citation>
    <scope>IDENTIFICATION</scope>
</reference>
<evidence type="ECO:0000256" key="1">
    <source>
        <dbReference type="ARBA" id="ARBA00022679"/>
    </source>
</evidence>
<keyword evidence="4" id="KW-0255">Endonuclease</keyword>
<keyword evidence="1" id="KW-0808">Transferase</keyword>
<dbReference type="SUPFAM" id="SSF50630">
    <property type="entry name" value="Acid proteases"/>
    <property type="match status" value="1"/>
</dbReference>
<keyword evidence="5" id="KW-1185">Reference proteome</keyword>
<dbReference type="SUPFAM" id="SSF56672">
    <property type="entry name" value="DNA/RNA polymerases"/>
    <property type="match status" value="1"/>
</dbReference>
<dbReference type="PANTHER" id="PTHR37984">
    <property type="entry name" value="PROTEIN CBG26694"/>
    <property type="match status" value="1"/>
</dbReference>
<name>A0A914QC00_9BILA</name>
<dbReference type="GO" id="GO:0004519">
    <property type="term" value="F:endonuclease activity"/>
    <property type="evidence" value="ECO:0007669"/>
    <property type="project" value="UniProtKB-KW"/>
</dbReference>
<evidence type="ECO:0000256" key="4">
    <source>
        <dbReference type="ARBA" id="ARBA00022759"/>
    </source>
</evidence>
<evidence type="ECO:0000256" key="2">
    <source>
        <dbReference type="ARBA" id="ARBA00022695"/>
    </source>
</evidence>
<keyword evidence="4" id="KW-0378">Hydrolase</keyword>
<organism evidence="5 6">
    <name type="scientific">Panagrolaimus davidi</name>
    <dbReference type="NCBI Taxonomy" id="227884"/>
    <lineage>
        <taxon>Eukaryota</taxon>
        <taxon>Metazoa</taxon>
        <taxon>Ecdysozoa</taxon>
        <taxon>Nematoda</taxon>
        <taxon>Chromadorea</taxon>
        <taxon>Rhabditida</taxon>
        <taxon>Tylenchina</taxon>
        <taxon>Panagrolaimomorpha</taxon>
        <taxon>Panagrolaimoidea</taxon>
        <taxon>Panagrolaimidae</taxon>
        <taxon>Panagrolaimus</taxon>
    </lineage>
</organism>
<dbReference type="InterPro" id="IPR043502">
    <property type="entry name" value="DNA/RNA_pol_sf"/>
</dbReference>
<dbReference type="WBParaSite" id="PDA_v2.g29112.t1">
    <property type="protein sequence ID" value="PDA_v2.g29112.t1"/>
    <property type="gene ID" value="PDA_v2.g29112"/>
</dbReference>
<proteinExistence type="predicted"/>
<evidence type="ECO:0000256" key="3">
    <source>
        <dbReference type="ARBA" id="ARBA00022722"/>
    </source>
</evidence>
<dbReference type="InterPro" id="IPR043128">
    <property type="entry name" value="Rev_trsase/Diguanyl_cyclase"/>
</dbReference>
<keyword evidence="3" id="KW-0540">Nuclease</keyword>
<dbReference type="InterPro" id="IPR050951">
    <property type="entry name" value="Retrovirus_Pol_polyprotein"/>
</dbReference>
<evidence type="ECO:0000313" key="6">
    <source>
        <dbReference type="WBParaSite" id="PDA_v2.g29112.t1"/>
    </source>
</evidence>
<dbReference type="Gene3D" id="3.30.70.270">
    <property type="match status" value="1"/>
</dbReference>
<accession>A0A914QC00</accession>
<dbReference type="InterPro" id="IPR021109">
    <property type="entry name" value="Peptidase_aspartic_dom_sf"/>
</dbReference>
<sequence length="262" mass="29442">MQYDSGSDITILSRSDYQRVGCPNLKPSEVQARTANNQVLKLDGFFNDSIVCADGSKKLDIHVADIACSLLGLDFCNKIKLLVAQIKTPSSKAAVESKSSSPRSFLSTPVDVQSYIDNLKKEFAPVFEPGLGRCTKRFIHLQLKPNSHPIHIKARRMNESAKEVMKAELDRLHANGVMKKLENGFSNYATPGSIVKRKDGRSRFVVDYSTGLNNQLQESSYQLPVPEDLFDRFAGCKFFTLMDMPDHTWAGTRDEKFFFYVT</sequence>
<keyword evidence="2" id="KW-0548">Nucleotidyltransferase</keyword>
<protein>
    <submittedName>
        <fullName evidence="6">Uncharacterized protein</fullName>
    </submittedName>
</protein>
<dbReference type="AlphaFoldDB" id="A0A914QC00"/>
<dbReference type="Gene3D" id="3.10.10.10">
    <property type="entry name" value="HIV Type 1 Reverse Transcriptase, subunit A, domain 1"/>
    <property type="match status" value="1"/>
</dbReference>